<organism evidence="1 2">
    <name type="scientific">Methylobacterium planeticum</name>
    <dbReference type="NCBI Taxonomy" id="2615211"/>
    <lineage>
        <taxon>Bacteria</taxon>
        <taxon>Pseudomonadati</taxon>
        <taxon>Pseudomonadota</taxon>
        <taxon>Alphaproteobacteria</taxon>
        <taxon>Hyphomicrobiales</taxon>
        <taxon>Methylobacteriaceae</taxon>
        <taxon>Methylobacterium</taxon>
    </lineage>
</organism>
<dbReference type="RefSeq" id="WP_150965464.1">
    <property type="nucleotide sequence ID" value="NZ_VZZJ01000020.1"/>
</dbReference>
<dbReference type="EMBL" id="VZZJ01000020">
    <property type="protein sequence ID" value="KAB1071207.1"/>
    <property type="molecule type" value="Genomic_DNA"/>
</dbReference>
<reference evidence="1 2" key="1">
    <citation type="submission" date="2019-09" db="EMBL/GenBank/DDBJ databases">
        <title>YIM 132548 draft genome.</title>
        <authorList>
            <person name="Jiang L."/>
        </authorList>
    </citation>
    <scope>NUCLEOTIDE SEQUENCE [LARGE SCALE GENOMIC DNA]</scope>
    <source>
        <strain evidence="1 2">YIM 132548</strain>
    </source>
</reference>
<evidence type="ECO:0000313" key="2">
    <source>
        <dbReference type="Proteomes" id="UP000441523"/>
    </source>
</evidence>
<comment type="caution">
    <text evidence="1">The sequence shown here is derived from an EMBL/GenBank/DDBJ whole genome shotgun (WGS) entry which is preliminary data.</text>
</comment>
<proteinExistence type="predicted"/>
<name>A0A6N6MLM9_9HYPH</name>
<dbReference type="Proteomes" id="UP000441523">
    <property type="component" value="Unassembled WGS sequence"/>
</dbReference>
<sequence>MNNDPLPPGFAWNQADLSGDAPSEMHSGLLMLMAFEERGTPHLIGTAFIAEFSGDTAVAITAAHNLTGAARAQVPIGRHHPSALEEFLPGFQRVSIDPRRLQVTYQCGERVSSGRINWAVWNVAADLAVFSLTLINLDGLQFEKMFPLSAELPKIGSMIGVLGYAHMSVSNVTLEGGWLGSLTVGRRLALRVGTVTAHHPEGHLLCRGPCIETTVPAFGGMSGGPAFIYARDTTVRPFGLISSDQRDDDDPAKNDRSIPGSAILALLPIRIENQGGGKQEVFFTIDKLLSAGIAELDEHT</sequence>
<keyword evidence="2" id="KW-1185">Reference proteome</keyword>
<evidence type="ECO:0000313" key="1">
    <source>
        <dbReference type="EMBL" id="KAB1071207.1"/>
    </source>
</evidence>
<protein>
    <submittedName>
        <fullName evidence="1">Trypsin-like peptidase domain-containing protein</fullName>
    </submittedName>
</protein>
<accession>A0A6N6MLM9</accession>
<dbReference type="InterPro" id="IPR009003">
    <property type="entry name" value="Peptidase_S1_PA"/>
</dbReference>
<dbReference type="SUPFAM" id="SSF50494">
    <property type="entry name" value="Trypsin-like serine proteases"/>
    <property type="match status" value="1"/>
</dbReference>
<dbReference type="AlphaFoldDB" id="A0A6N6MLM9"/>
<gene>
    <name evidence="1" type="ORF">F6X51_20150</name>
</gene>